<dbReference type="PANTHER" id="PTHR35861">
    <property type="match status" value="1"/>
</dbReference>
<evidence type="ECO:0000313" key="9">
    <source>
        <dbReference type="EMBL" id="CAB4185601.1"/>
    </source>
</evidence>
<evidence type="ECO:0000256" key="3">
    <source>
        <dbReference type="ARBA" id="ARBA00022732"/>
    </source>
</evidence>
<reference evidence="9" key="1">
    <citation type="submission" date="2020-05" db="EMBL/GenBank/DDBJ databases">
        <authorList>
            <person name="Chiriac C."/>
            <person name="Salcher M."/>
            <person name="Ghai R."/>
            <person name="Kavagutti S V."/>
        </authorList>
    </citation>
    <scope>NUCLEOTIDE SEQUENCE</scope>
</reference>
<comment type="similarity">
    <text evidence="1">Belongs to the myoviridae tail sheath protein family.</text>
</comment>
<keyword evidence="7" id="KW-1160">Virus entry into host cell</keyword>
<accession>A0A6J5QW47</accession>
<name>A0A6J5QW47_9CAUD</name>
<dbReference type="GO" id="GO:0099000">
    <property type="term" value="P:symbiont genome ejection through host cell envelope, contractile tail mechanism"/>
    <property type="evidence" value="ECO:0007669"/>
    <property type="project" value="UniProtKB-KW"/>
</dbReference>
<evidence type="ECO:0000256" key="2">
    <source>
        <dbReference type="ARBA" id="ARBA00022595"/>
    </source>
</evidence>
<dbReference type="PANTHER" id="PTHR35861:SF1">
    <property type="entry name" value="PHAGE TAIL SHEATH PROTEIN"/>
    <property type="match status" value="1"/>
</dbReference>
<evidence type="ECO:0000256" key="6">
    <source>
        <dbReference type="ARBA" id="ARBA00023009"/>
    </source>
</evidence>
<dbReference type="Pfam" id="PF17482">
    <property type="entry name" value="Phage_sheath_1C"/>
    <property type="match status" value="1"/>
</dbReference>
<keyword evidence="5" id="KW-0946">Virion</keyword>
<evidence type="ECO:0000256" key="4">
    <source>
        <dbReference type="ARBA" id="ARBA00022766"/>
    </source>
</evidence>
<keyword evidence="4" id="KW-1242">Viral contractile tail ejection system</keyword>
<sequence>MAYDRPGVYVRETPFTSNLASRTATSVAAFVGEAERGPEVATLISSWNDYKAKYGEISNTYDLGYAVYHYFANGGRDAYVSRVIDTTAVASTSAFLGTITGASAASTLFTLQAASKGAWGDGLSAVITFDPSTLTDPSGTPKVNSTSLFSLAVNLVKSGTTVEVERWQELSFDATSSRYFKSVLDLYSAYFKVTGTPATIASNVTIAVSGITASVYSKTITLSGGSDATNASAVPADTEYATAVTNLDMVAGPLLINLVGQTSSTRVNQALAYAAARADSFVIIDSPLAAATKADMQTAIAGYSTTNGAFGAVYFPALKMYDPAKSGPTAIRDTYTGGAIAGAYVRSETLRGVAKAPAGYFLDLQNVFGLVATLSDADQGTLYNTNHVNCLRLIPGGGTIINGARTLAKNRPEKYIPIRRTLSYLRVTLDAQTQFAVFEPNDERLWDRIKVSLSSVLTDFWAKGNLKGVSANSAFYIVCDSSNNTSSSIQDGYVNIEVGVALQYPAEFIVINLTQSAGSGFAGNL</sequence>
<keyword evidence="5" id="KW-1229">Viral tail sheath protein</keyword>
<dbReference type="InterPro" id="IPR020287">
    <property type="entry name" value="Tail_sheath_C"/>
</dbReference>
<organism evidence="9">
    <name type="scientific">uncultured Caudovirales phage</name>
    <dbReference type="NCBI Taxonomy" id="2100421"/>
    <lineage>
        <taxon>Viruses</taxon>
        <taxon>Duplodnaviria</taxon>
        <taxon>Heunggongvirae</taxon>
        <taxon>Uroviricota</taxon>
        <taxon>Caudoviricetes</taxon>
        <taxon>Peduoviridae</taxon>
        <taxon>Maltschvirus</taxon>
        <taxon>Maltschvirus maltsch</taxon>
    </lineage>
</organism>
<gene>
    <name evidence="9" type="ORF">UFOVP1130_84</name>
</gene>
<keyword evidence="3" id="KW-1227">Viral tail protein</keyword>
<evidence type="ECO:0000256" key="1">
    <source>
        <dbReference type="ARBA" id="ARBA00008005"/>
    </source>
</evidence>
<feature type="domain" description="Tail sheath protein C-terminal" evidence="8">
    <location>
        <begin position="414"/>
        <end position="513"/>
    </location>
</feature>
<keyword evidence="2" id="KW-1162">Viral penetration into host cytoplasm</keyword>
<evidence type="ECO:0000256" key="7">
    <source>
        <dbReference type="ARBA" id="ARBA00023296"/>
    </source>
</evidence>
<dbReference type="Gene3D" id="3.40.50.11780">
    <property type="match status" value="2"/>
</dbReference>
<keyword evidence="6" id="KW-1171">Viral genome ejection through host cell envelope</keyword>
<evidence type="ECO:0000256" key="5">
    <source>
        <dbReference type="ARBA" id="ARBA00023003"/>
    </source>
</evidence>
<dbReference type="GO" id="GO:0098027">
    <property type="term" value="C:virus tail, sheath"/>
    <property type="evidence" value="ECO:0007669"/>
    <property type="project" value="UniProtKB-KW"/>
</dbReference>
<evidence type="ECO:0000259" key="8">
    <source>
        <dbReference type="Pfam" id="PF17482"/>
    </source>
</evidence>
<proteinExistence type="inferred from homology"/>
<dbReference type="InterPro" id="IPR052042">
    <property type="entry name" value="Tail_sheath_structural"/>
</dbReference>
<protein>
    <submittedName>
        <fullName evidence="9">COG3497 Phage tail sheath protein FI</fullName>
    </submittedName>
</protein>
<dbReference type="EMBL" id="LR797078">
    <property type="protein sequence ID" value="CAB4185601.1"/>
    <property type="molecule type" value="Genomic_DNA"/>
</dbReference>